<organism evidence="1 2">
    <name type="scientific">Paramecium sonneborni</name>
    <dbReference type="NCBI Taxonomy" id="65129"/>
    <lineage>
        <taxon>Eukaryota</taxon>
        <taxon>Sar</taxon>
        <taxon>Alveolata</taxon>
        <taxon>Ciliophora</taxon>
        <taxon>Intramacronucleata</taxon>
        <taxon>Oligohymenophorea</taxon>
        <taxon>Peniculida</taxon>
        <taxon>Parameciidae</taxon>
        <taxon>Paramecium</taxon>
    </lineage>
</organism>
<keyword evidence="2" id="KW-1185">Reference proteome</keyword>
<dbReference type="EMBL" id="CAJJDN010000035">
    <property type="protein sequence ID" value="CAD8076598.1"/>
    <property type="molecule type" value="Genomic_DNA"/>
</dbReference>
<proteinExistence type="predicted"/>
<sequence>MISIVLTQFHLINFTQKSLVKRNSNLQQSLALYLNSLNQHLWKQFRSIAKIIFNMIGELNDRKTKRAKSDFERKIDQRVFEYQIIFYCVIGSS</sequence>
<evidence type="ECO:0000313" key="2">
    <source>
        <dbReference type="Proteomes" id="UP000692954"/>
    </source>
</evidence>
<gene>
    <name evidence="1" type="ORF">PSON_ATCC_30995.1.T0350057</name>
</gene>
<reference evidence="1" key="1">
    <citation type="submission" date="2021-01" db="EMBL/GenBank/DDBJ databases">
        <authorList>
            <consortium name="Genoscope - CEA"/>
            <person name="William W."/>
        </authorList>
    </citation>
    <scope>NUCLEOTIDE SEQUENCE</scope>
</reference>
<protein>
    <submittedName>
        <fullName evidence="1">Uncharacterized protein</fullName>
    </submittedName>
</protein>
<accession>A0A8S1M7I5</accession>
<name>A0A8S1M7I5_9CILI</name>
<dbReference type="Proteomes" id="UP000692954">
    <property type="component" value="Unassembled WGS sequence"/>
</dbReference>
<comment type="caution">
    <text evidence="1">The sequence shown here is derived from an EMBL/GenBank/DDBJ whole genome shotgun (WGS) entry which is preliminary data.</text>
</comment>
<dbReference type="AlphaFoldDB" id="A0A8S1M7I5"/>
<evidence type="ECO:0000313" key="1">
    <source>
        <dbReference type="EMBL" id="CAD8076598.1"/>
    </source>
</evidence>